<name>A0ABX6VBP2_9GAMM</name>
<dbReference type="RefSeq" id="WP_185965857.1">
    <property type="nucleotide sequence ID" value="NZ_CP045503.2"/>
</dbReference>
<keyword evidence="2" id="KW-1133">Transmembrane helix</keyword>
<dbReference type="InterPro" id="IPR020269">
    <property type="entry name" value="Phage_Mu_Releasin"/>
</dbReference>
<gene>
    <name evidence="3" type="ORF">FM038_017260</name>
</gene>
<reference evidence="3" key="1">
    <citation type="submission" date="2021-07" db="EMBL/GenBank/DDBJ databases">
        <title>Shewanella sp. YLB-07 whole genome sequence.</title>
        <authorList>
            <person name="Yu L."/>
        </authorList>
    </citation>
    <scope>NUCLEOTIDE SEQUENCE</scope>
    <source>
        <strain evidence="3">YLB-08</strain>
    </source>
</reference>
<dbReference type="Pfam" id="PF10805">
    <property type="entry name" value="DUF2730"/>
    <property type="match status" value="1"/>
</dbReference>
<evidence type="ECO:0000256" key="1">
    <source>
        <dbReference type="SAM" id="Coils"/>
    </source>
</evidence>
<keyword evidence="2" id="KW-0472">Membrane</keyword>
<feature type="transmembrane region" description="Helical" evidence="2">
    <location>
        <begin position="12"/>
        <end position="30"/>
    </location>
</feature>
<evidence type="ECO:0000313" key="4">
    <source>
        <dbReference type="Proteomes" id="UP000316416"/>
    </source>
</evidence>
<accession>A0ABX6VBP2</accession>
<keyword evidence="1" id="KW-0175">Coiled coil</keyword>
<evidence type="ECO:0000256" key="2">
    <source>
        <dbReference type="SAM" id="Phobius"/>
    </source>
</evidence>
<organism evidence="3 4">
    <name type="scientific">Shewanella eurypsychrophilus</name>
    <dbReference type="NCBI Taxonomy" id="2593656"/>
    <lineage>
        <taxon>Bacteria</taxon>
        <taxon>Pseudomonadati</taxon>
        <taxon>Pseudomonadota</taxon>
        <taxon>Gammaproteobacteria</taxon>
        <taxon>Alteromonadales</taxon>
        <taxon>Shewanellaceae</taxon>
        <taxon>Shewanella</taxon>
    </lineage>
</organism>
<keyword evidence="4" id="KW-1185">Reference proteome</keyword>
<dbReference type="EMBL" id="CP045503">
    <property type="protein sequence ID" value="QPG58969.2"/>
    <property type="molecule type" value="Genomic_DNA"/>
</dbReference>
<evidence type="ECO:0000313" key="3">
    <source>
        <dbReference type="EMBL" id="QPG58969.2"/>
    </source>
</evidence>
<feature type="coiled-coil region" evidence="1">
    <location>
        <begin position="32"/>
        <end position="59"/>
    </location>
</feature>
<proteinExistence type="predicted"/>
<sequence>MNVIEWFKTYWVQIYAFISLAFLCANWFLAKTYAKQDNINKLEKRVDQLESDIEHLPSKDEFHRLDKNLVEVNAQLKAVSPQLKSLQRMTEMLTENELREKN</sequence>
<keyword evidence="2" id="KW-0812">Transmembrane</keyword>
<protein>
    <submittedName>
        <fullName evidence="3">DUF2730 domain-containing protein</fullName>
    </submittedName>
</protein>
<dbReference type="Proteomes" id="UP000316416">
    <property type="component" value="Chromosome"/>
</dbReference>